<reference evidence="2 3" key="1">
    <citation type="submission" date="2020-08" db="EMBL/GenBank/DDBJ databases">
        <title>Genomic Encyclopedia of Type Strains, Phase IV (KMG-IV): sequencing the most valuable type-strain genomes for metagenomic binning, comparative biology and taxonomic classification.</title>
        <authorList>
            <person name="Goeker M."/>
        </authorList>
    </citation>
    <scope>NUCLEOTIDE SEQUENCE [LARGE SCALE GENOMIC DNA]</scope>
    <source>
        <strain evidence="2 3">DSM 25620</strain>
    </source>
</reference>
<dbReference type="Proteomes" id="UP000531231">
    <property type="component" value="Unassembled WGS sequence"/>
</dbReference>
<dbReference type="EMBL" id="JACHIL010000002">
    <property type="protein sequence ID" value="MBB5091137.1"/>
    <property type="molecule type" value="Genomic_DNA"/>
</dbReference>
<feature type="transmembrane region" description="Helical" evidence="1">
    <location>
        <begin position="273"/>
        <end position="296"/>
    </location>
</feature>
<keyword evidence="1" id="KW-0812">Transmembrane</keyword>
<evidence type="ECO:0000313" key="2">
    <source>
        <dbReference type="EMBL" id="MBB5091137.1"/>
    </source>
</evidence>
<name>A0A7W8AIT8_9HYPH</name>
<feature type="transmembrane region" description="Helical" evidence="1">
    <location>
        <begin position="187"/>
        <end position="204"/>
    </location>
</feature>
<feature type="transmembrane region" description="Helical" evidence="1">
    <location>
        <begin position="127"/>
        <end position="144"/>
    </location>
</feature>
<feature type="transmembrane region" description="Helical" evidence="1">
    <location>
        <begin position="224"/>
        <end position="247"/>
    </location>
</feature>
<evidence type="ECO:0000256" key="1">
    <source>
        <dbReference type="SAM" id="Phobius"/>
    </source>
</evidence>
<proteinExistence type="predicted"/>
<dbReference type="RefSeq" id="WP_151159067.1">
    <property type="nucleotide sequence ID" value="NZ_JACHIL010000002.1"/>
</dbReference>
<sequence length="300" mass="34275">MPARTGRYARPESGLCNPDGRFYLCCRLLKVRYTRTDICLPCTSQRMVCALISGLQNTGTEVPHYKINERLSMSSFAPKTPGRTVIEILKVMFITMPMTAVVMFAVIGTLIFINKYYPDSTITLEDMMNYVTVGITILLTMPLMQRGMHRYFWYVQNNPNSKIPPWGTAVPPVPYVKNPASIHLLRIALYLFAIISLLLIFAPLSHQKALFRTTMSVPGIHRNFFPFLQIVAYFLIFGFLLLIAFASTQYKKYLATRAVTEADMLRYNLNECWLFAFSVTYVLTGLLCFIFGTMIIRTLT</sequence>
<feature type="transmembrane region" description="Helical" evidence="1">
    <location>
        <begin position="91"/>
        <end position="112"/>
    </location>
</feature>
<gene>
    <name evidence="2" type="ORF">HNQ68_001661</name>
</gene>
<comment type="caution">
    <text evidence="2">The sequence shown here is derived from an EMBL/GenBank/DDBJ whole genome shotgun (WGS) entry which is preliminary data.</text>
</comment>
<evidence type="ECO:0000313" key="3">
    <source>
        <dbReference type="Proteomes" id="UP000531231"/>
    </source>
</evidence>
<keyword evidence="1" id="KW-1133">Transmembrane helix</keyword>
<organism evidence="2 3">
    <name type="scientific">Pseudochrobactrum saccharolyticum</name>
    <dbReference type="NCBI Taxonomy" id="354352"/>
    <lineage>
        <taxon>Bacteria</taxon>
        <taxon>Pseudomonadati</taxon>
        <taxon>Pseudomonadota</taxon>
        <taxon>Alphaproteobacteria</taxon>
        <taxon>Hyphomicrobiales</taxon>
        <taxon>Brucellaceae</taxon>
        <taxon>Pseudochrobactrum</taxon>
    </lineage>
</organism>
<dbReference type="AlphaFoldDB" id="A0A7W8AIT8"/>
<keyword evidence="1" id="KW-0472">Membrane</keyword>
<accession>A0A7W8AIT8</accession>
<keyword evidence="3" id="KW-1185">Reference proteome</keyword>
<protein>
    <submittedName>
        <fullName evidence="2">Uncharacterized protein</fullName>
    </submittedName>
</protein>